<comment type="caution">
    <text evidence="1">The sequence shown here is derived from an EMBL/GenBank/DDBJ whole genome shotgun (WGS) entry which is preliminary data.</text>
</comment>
<accession>A0A9P5V9C3</accession>
<proteinExistence type="predicted"/>
<dbReference type="OrthoDB" id="10469788at2759"/>
<evidence type="ECO:0000313" key="2">
    <source>
        <dbReference type="Proteomes" id="UP000748756"/>
    </source>
</evidence>
<name>A0A9P5V9C3_9FUNG</name>
<protein>
    <submittedName>
        <fullName evidence="1">Uncharacterized protein</fullName>
    </submittedName>
</protein>
<dbReference type="EMBL" id="JAAAUQ010000614">
    <property type="protein sequence ID" value="KAF9148787.1"/>
    <property type="molecule type" value="Genomic_DNA"/>
</dbReference>
<gene>
    <name evidence="1" type="ORF">BG015_009460</name>
</gene>
<evidence type="ECO:0000313" key="1">
    <source>
        <dbReference type="EMBL" id="KAF9148787.1"/>
    </source>
</evidence>
<organism evidence="1 2">
    <name type="scientific">Linnemannia schmuckeri</name>
    <dbReference type="NCBI Taxonomy" id="64567"/>
    <lineage>
        <taxon>Eukaryota</taxon>
        <taxon>Fungi</taxon>
        <taxon>Fungi incertae sedis</taxon>
        <taxon>Mucoromycota</taxon>
        <taxon>Mortierellomycotina</taxon>
        <taxon>Mortierellomycetes</taxon>
        <taxon>Mortierellales</taxon>
        <taxon>Mortierellaceae</taxon>
        <taxon>Linnemannia</taxon>
    </lineage>
</organism>
<dbReference type="AlphaFoldDB" id="A0A9P5V9C3"/>
<reference evidence="1" key="1">
    <citation type="journal article" date="2020" name="Fungal Divers.">
        <title>Resolving the Mortierellaceae phylogeny through synthesis of multi-gene phylogenetics and phylogenomics.</title>
        <authorList>
            <person name="Vandepol N."/>
            <person name="Liber J."/>
            <person name="Desiro A."/>
            <person name="Na H."/>
            <person name="Kennedy M."/>
            <person name="Barry K."/>
            <person name="Grigoriev I.V."/>
            <person name="Miller A.N."/>
            <person name="O'Donnell K."/>
            <person name="Stajich J.E."/>
            <person name="Bonito G."/>
        </authorList>
    </citation>
    <scope>NUCLEOTIDE SEQUENCE</scope>
    <source>
        <strain evidence="1">NRRL 6426</strain>
    </source>
</reference>
<sequence>MTVDSMMLPLLSYCSEVEMLSFRIELRRSCDNWDDERISGPGGQRFIAQLHGMPNSKTIIVFEAESSPRSSRYAYPRDELVYFEFNIQGAMGPNSVWKEKLAKKAEYTLEDTLDLM</sequence>
<keyword evidence="2" id="KW-1185">Reference proteome</keyword>
<dbReference type="Proteomes" id="UP000748756">
    <property type="component" value="Unassembled WGS sequence"/>
</dbReference>